<sequence>MQVPRPRLAVSDGDSRVVRHDLLVQAENGLCIRPEPAHLREIRQLRVKLVMGKIKLNKIGPLSCQSPCRSERVY</sequence>
<keyword evidence="2" id="KW-1185">Reference proteome</keyword>
<dbReference type="AlphaFoldDB" id="A0A5B7HME9"/>
<proteinExistence type="predicted"/>
<organism evidence="1 2">
    <name type="scientific">Portunus trituberculatus</name>
    <name type="common">Swimming crab</name>
    <name type="synonym">Neptunus trituberculatus</name>
    <dbReference type="NCBI Taxonomy" id="210409"/>
    <lineage>
        <taxon>Eukaryota</taxon>
        <taxon>Metazoa</taxon>
        <taxon>Ecdysozoa</taxon>
        <taxon>Arthropoda</taxon>
        <taxon>Crustacea</taxon>
        <taxon>Multicrustacea</taxon>
        <taxon>Malacostraca</taxon>
        <taxon>Eumalacostraca</taxon>
        <taxon>Eucarida</taxon>
        <taxon>Decapoda</taxon>
        <taxon>Pleocyemata</taxon>
        <taxon>Brachyura</taxon>
        <taxon>Eubrachyura</taxon>
        <taxon>Portunoidea</taxon>
        <taxon>Portunidae</taxon>
        <taxon>Portuninae</taxon>
        <taxon>Portunus</taxon>
    </lineage>
</organism>
<dbReference type="Proteomes" id="UP000324222">
    <property type="component" value="Unassembled WGS sequence"/>
</dbReference>
<evidence type="ECO:0000313" key="1">
    <source>
        <dbReference type="EMBL" id="MPC73600.1"/>
    </source>
</evidence>
<gene>
    <name evidence="1" type="ORF">E2C01_067934</name>
</gene>
<name>A0A5B7HME9_PORTR</name>
<accession>A0A5B7HME9</accession>
<dbReference type="EMBL" id="VSRR010037122">
    <property type="protein sequence ID" value="MPC73600.1"/>
    <property type="molecule type" value="Genomic_DNA"/>
</dbReference>
<reference evidence="1 2" key="1">
    <citation type="submission" date="2019-05" db="EMBL/GenBank/DDBJ databases">
        <title>Another draft genome of Portunus trituberculatus and its Hox gene families provides insights of decapod evolution.</title>
        <authorList>
            <person name="Jeong J.-H."/>
            <person name="Song I."/>
            <person name="Kim S."/>
            <person name="Choi T."/>
            <person name="Kim D."/>
            <person name="Ryu S."/>
            <person name="Kim W."/>
        </authorList>
    </citation>
    <scope>NUCLEOTIDE SEQUENCE [LARGE SCALE GENOMIC DNA]</scope>
    <source>
        <tissue evidence="1">Muscle</tissue>
    </source>
</reference>
<evidence type="ECO:0000313" key="2">
    <source>
        <dbReference type="Proteomes" id="UP000324222"/>
    </source>
</evidence>
<comment type="caution">
    <text evidence="1">The sequence shown here is derived from an EMBL/GenBank/DDBJ whole genome shotgun (WGS) entry which is preliminary data.</text>
</comment>
<protein>
    <submittedName>
        <fullName evidence="1">Uncharacterized protein</fullName>
    </submittedName>
</protein>